<evidence type="ECO:0000313" key="2">
    <source>
        <dbReference type="Proteomes" id="UP000286976"/>
    </source>
</evidence>
<dbReference type="RefSeq" id="WP_126758262.1">
    <property type="nucleotide sequence ID" value="NZ_PIPQ01000016.1"/>
</dbReference>
<gene>
    <name evidence="1" type="ORF">CWE15_11715</name>
</gene>
<comment type="caution">
    <text evidence="1">The sequence shown here is derived from an EMBL/GenBank/DDBJ whole genome shotgun (WGS) entry which is preliminary data.</text>
</comment>
<dbReference type="Proteomes" id="UP000286976">
    <property type="component" value="Unassembled WGS sequence"/>
</dbReference>
<reference evidence="1 2" key="1">
    <citation type="journal article" date="2011" name="Front. Microbiol.">
        <title>Genomic signatures of strain selection and enhancement in Bacillus atrophaeus var. globigii, a historical biowarfare simulant.</title>
        <authorList>
            <person name="Gibbons H.S."/>
            <person name="Broomall S.M."/>
            <person name="McNew L.A."/>
            <person name="Daligault H."/>
            <person name="Chapman C."/>
            <person name="Bruce D."/>
            <person name="Karavis M."/>
            <person name="Krepps M."/>
            <person name="McGregor P.A."/>
            <person name="Hong C."/>
            <person name="Park K.H."/>
            <person name="Akmal A."/>
            <person name="Feldman A."/>
            <person name="Lin J.S."/>
            <person name="Chang W.E."/>
            <person name="Higgs B.W."/>
            <person name="Demirev P."/>
            <person name="Lindquist J."/>
            <person name="Liem A."/>
            <person name="Fochler E."/>
            <person name="Read T.D."/>
            <person name="Tapia R."/>
            <person name="Johnson S."/>
            <person name="Bishop-Lilly K.A."/>
            <person name="Detter C."/>
            <person name="Han C."/>
            <person name="Sozhamannan S."/>
            <person name="Rosenzweig C.N."/>
            <person name="Skowronski E.W."/>
        </authorList>
    </citation>
    <scope>NUCLEOTIDE SEQUENCE [LARGE SCALE GENOMIC DNA]</scope>
    <source>
        <strain evidence="1 2">AIT1</strain>
    </source>
</reference>
<organism evidence="1 2">
    <name type="scientific">Aliidiomarina taiwanensis</name>
    <dbReference type="NCBI Taxonomy" id="946228"/>
    <lineage>
        <taxon>Bacteria</taxon>
        <taxon>Pseudomonadati</taxon>
        <taxon>Pseudomonadota</taxon>
        <taxon>Gammaproteobacteria</taxon>
        <taxon>Alteromonadales</taxon>
        <taxon>Idiomarinaceae</taxon>
        <taxon>Aliidiomarina</taxon>
    </lineage>
</organism>
<evidence type="ECO:0000313" key="1">
    <source>
        <dbReference type="EMBL" id="RUO37069.1"/>
    </source>
</evidence>
<keyword evidence="2" id="KW-1185">Reference proteome</keyword>
<proteinExistence type="predicted"/>
<protein>
    <submittedName>
        <fullName evidence="1">Uncharacterized protein</fullName>
    </submittedName>
</protein>
<dbReference type="AlphaFoldDB" id="A0A432WTH0"/>
<accession>A0A432WTH0</accession>
<dbReference type="OrthoDB" id="6315445at2"/>
<name>A0A432WTH0_9GAMM</name>
<sequence length="216" mass="24882">MDKHHKKGTDESIVKNISEDPEKHLSVTKLKEQIFQDNLEYMIGCELRNFSQHASIIARTIHQGTTRNLETGYLTTNLSASISKKELSKDVKRHKLDRMPEAIDLQSCLDGYVDGISQMHVLNLQLLQETIDSLILEVHKFANLARVKAELNTEYSYRVEIKPTFENDNPQGQSSNLQLSISSTWLDLINILRDKQRFRTNFLHTKYEPCQSSLPL</sequence>
<dbReference type="EMBL" id="PIPQ01000016">
    <property type="protein sequence ID" value="RUO37069.1"/>
    <property type="molecule type" value="Genomic_DNA"/>
</dbReference>